<dbReference type="CDD" id="cd02966">
    <property type="entry name" value="TlpA_like_family"/>
    <property type="match status" value="1"/>
</dbReference>
<evidence type="ECO:0000313" key="3">
    <source>
        <dbReference type="Proteomes" id="UP000318212"/>
    </source>
</evidence>
<dbReference type="Pfam" id="PF08534">
    <property type="entry name" value="Redoxin"/>
    <property type="match status" value="1"/>
</dbReference>
<protein>
    <submittedName>
        <fullName evidence="2">TlpA family protein disulfide reductase</fullName>
    </submittedName>
</protein>
<feature type="domain" description="Thioredoxin" evidence="1">
    <location>
        <begin position="44"/>
        <end position="196"/>
    </location>
</feature>
<accession>A0A508AVP5</accession>
<evidence type="ECO:0000313" key="2">
    <source>
        <dbReference type="EMBL" id="TQD51698.1"/>
    </source>
</evidence>
<proteinExistence type="predicted"/>
<dbReference type="PANTHER" id="PTHR42852:SF13">
    <property type="entry name" value="PROTEIN DIPZ"/>
    <property type="match status" value="1"/>
</dbReference>
<sequence length="196" mass="20308">MKTGAIVLVAVAGAVLGGVVGLWLNGPAPLLRTELGQRALQGALATSAPPPPADLPIAVRGDVVPTVRLAGLDGALTTLPGDLAGRPVLVNFWASWCGPCIEEMPELNRFAGAQGPNGTQVVGIALDNADAVRNFLARVPVDYAILLDQAGPRDSSVQLGNPKGVLPYSVLLSSDGRLLKQKIGPFTHGEIDDWAR</sequence>
<gene>
    <name evidence="2" type="ORF">FKV25_00020</name>
</gene>
<dbReference type="PANTHER" id="PTHR42852">
    <property type="entry name" value="THIOL:DISULFIDE INTERCHANGE PROTEIN DSBE"/>
    <property type="match status" value="1"/>
</dbReference>
<dbReference type="SUPFAM" id="SSF52833">
    <property type="entry name" value="Thioredoxin-like"/>
    <property type="match status" value="1"/>
</dbReference>
<dbReference type="Gene3D" id="3.40.30.10">
    <property type="entry name" value="Glutaredoxin"/>
    <property type="match status" value="1"/>
</dbReference>
<dbReference type="InterPro" id="IPR050553">
    <property type="entry name" value="Thioredoxin_ResA/DsbE_sf"/>
</dbReference>
<name>A0A508AVP5_9GAMM</name>
<keyword evidence="3" id="KW-1185">Reference proteome</keyword>
<comment type="caution">
    <text evidence="2">The sequence shown here is derived from an EMBL/GenBank/DDBJ whole genome shotgun (WGS) entry which is preliminary data.</text>
</comment>
<dbReference type="RefSeq" id="WP_141516740.1">
    <property type="nucleotide sequence ID" value="NZ_VICE01000001.1"/>
</dbReference>
<dbReference type="Proteomes" id="UP000318212">
    <property type="component" value="Unassembled WGS sequence"/>
</dbReference>
<organism evidence="2 3">
    <name type="scientific">Marilutibacter aestuarii</name>
    <dbReference type="NCBI Taxonomy" id="1706195"/>
    <lineage>
        <taxon>Bacteria</taxon>
        <taxon>Pseudomonadati</taxon>
        <taxon>Pseudomonadota</taxon>
        <taxon>Gammaproteobacteria</taxon>
        <taxon>Lysobacterales</taxon>
        <taxon>Lysobacteraceae</taxon>
        <taxon>Marilutibacter</taxon>
    </lineage>
</organism>
<dbReference type="AlphaFoldDB" id="A0A508AVP5"/>
<dbReference type="InterPro" id="IPR013740">
    <property type="entry name" value="Redoxin"/>
</dbReference>
<reference evidence="2 3" key="1">
    <citation type="submission" date="2019-06" db="EMBL/GenBank/DDBJ databases">
        <title>Lysobacter alkalisoli sp. nov. isolated from saline soil.</title>
        <authorList>
            <person name="Sun J.-Q."/>
            <person name="Xu L."/>
        </authorList>
    </citation>
    <scope>NUCLEOTIDE SEQUENCE [LARGE SCALE GENOMIC DNA]</scope>
    <source>
        <strain evidence="2 3">JCM 31130</strain>
    </source>
</reference>
<dbReference type="EMBL" id="VICE01000001">
    <property type="protein sequence ID" value="TQD51698.1"/>
    <property type="molecule type" value="Genomic_DNA"/>
</dbReference>
<dbReference type="PROSITE" id="PS51352">
    <property type="entry name" value="THIOREDOXIN_2"/>
    <property type="match status" value="1"/>
</dbReference>
<evidence type="ECO:0000259" key="1">
    <source>
        <dbReference type="PROSITE" id="PS51352"/>
    </source>
</evidence>
<dbReference type="InterPro" id="IPR013766">
    <property type="entry name" value="Thioredoxin_domain"/>
</dbReference>
<dbReference type="OrthoDB" id="9796554at2"/>
<dbReference type="GO" id="GO:0016491">
    <property type="term" value="F:oxidoreductase activity"/>
    <property type="evidence" value="ECO:0007669"/>
    <property type="project" value="InterPro"/>
</dbReference>
<dbReference type="InterPro" id="IPR036249">
    <property type="entry name" value="Thioredoxin-like_sf"/>
</dbReference>